<sequence>MDLLEEHPKLRLSKASITHRGKNLYMQAPPVLEEMTRSNLSLSLFNLMGKLPKDVVHVNGMTIKNDQKESMGLQIWIQLEEHNLRHHMMCWCLEFLGSIRIIIFLPCQFFIYKPVNNTLMQGIDCPTGRHLSNPSVVSFVSTDQFPVLPLIMQSRTAHSVRSANDFWQTKFAQHTTGCALSEFSTTGCVFFMFLTFWELQTSFLGVFDPSGAIGEGLQAN</sequence>
<dbReference type="EMBL" id="CP144696">
    <property type="protein sequence ID" value="WVZ13206.1"/>
    <property type="molecule type" value="Genomic_DNA"/>
</dbReference>
<dbReference type="Pfam" id="PF08825">
    <property type="entry name" value="E2_bind"/>
    <property type="match status" value="1"/>
</dbReference>
<dbReference type="GO" id="GO:0019781">
    <property type="term" value="F:NEDD8 activating enzyme activity"/>
    <property type="evidence" value="ECO:0007669"/>
    <property type="project" value="InterPro"/>
</dbReference>
<proteinExistence type="predicted"/>
<feature type="domain" description="E2 binding" evidence="1">
    <location>
        <begin position="1"/>
        <end position="80"/>
    </location>
</feature>
<dbReference type="AlphaFoldDB" id="A0AAQ3NQK6"/>
<gene>
    <name evidence="2" type="ORF">V8G54_017736</name>
</gene>
<evidence type="ECO:0000313" key="3">
    <source>
        <dbReference type="Proteomes" id="UP001374535"/>
    </source>
</evidence>
<protein>
    <recommendedName>
        <fullName evidence="1">E2 binding domain-containing protein</fullName>
    </recommendedName>
</protein>
<evidence type="ECO:0000259" key="1">
    <source>
        <dbReference type="SMART" id="SM01181"/>
    </source>
</evidence>
<dbReference type="InterPro" id="IPR014929">
    <property type="entry name" value="E2-binding"/>
</dbReference>
<dbReference type="SMART" id="SM01181">
    <property type="entry name" value="E2_bind"/>
    <property type="match status" value="1"/>
</dbReference>
<evidence type="ECO:0000313" key="2">
    <source>
        <dbReference type="EMBL" id="WVZ13206.1"/>
    </source>
</evidence>
<dbReference type="FunFam" id="3.10.290.20:FF:000006">
    <property type="entry name" value="NEDD8-activating enzyme E1 catalytic subunit"/>
    <property type="match status" value="1"/>
</dbReference>
<keyword evidence="3" id="KW-1185">Reference proteome</keyword>
<dbReference type="Proteomes" id="UP001374535">
    <property type="component" value="Chromosome 5"/>
</dbReference>
<reference evidence="2 3" key="1">
    <citation type="journal article" date="2023" name="Life. Sci Alliance">
        <title>Evolutionary insights into 3D genome organization and epigenetic landscape of Vigna mungo.</title>
        <authorList>
            <person name="Junaid A."/>
            <person name="Singh B."/>
            <person name="Bhatia S."/>
        </authorList>
    </citation>
    <scope>NUCLEOTIDE SEQUENCE [LARGE SCALE GENOMIC DNA]</scope>
    <source>
        <strain evidence="2">Urdbean</strain>
    </source>
</reference>
<dbReference type="Gene3D" id="3.10.290.20">
    <property type="entry name" value="Ubiquitin-like 2 activating enzyme e1b. Chain: B, domain 3"/>
    <property type="match status" value="1"/>
</dbReference>
<organism evidence="2 3">
    <name type="scientific">Vigna mungo</name>
    <name type="common">Black gram</name>
    <name type="synonym">Phaseolus mungo</name>
    <dbReference type="NCBI Taxonomy" id="3915"/>
    <lineage>
        <taxon>Eukaryota</taxon>
        <taxon>Viridiplantae</taxon>
        <taxon>Streptophyta</taxon>
        <taxon>Embryophyta</taxon>
        <taxon>Tracheophyta</taxon>
        <taxon>Spermatophyta</taxon>
        <taxon>Magnoliopsida</taxon>
        <taxon>eudicotyledons</taxon>
        <taxon>Gunneridae</taxon>
        <taxon>Pentapetalae</taxon>
        <taxon>rosids</taxon>
        <taxon>fabids</taxon>
        <taxon>Fabales</taxon>
        <taxon>Fabaceae</taxon>
        <taxon>Papilionoideae</taxon>
        <taxon>50 kb inversion clade</taxon>
        <taxon>NPAAA clade</taxon>
        <taxon>indigoferoid/millettioid clade</taxon>
        <taxon>Phaseoleae</taxon>
        <taxon>Vigna</taxon>
    </lineage>
</organism>
<accession>A0AAQ3NQK6</accession>
<name>A0AAQ3NQK6_VIGMU</name>
<dbReference type="GO" id="GO:0045116">
    <property type="term" value="P:protein neddylation"/>
    <property type="evidence" value="ECO:0007669"/>
    <property type="project" value="InterPro"/>
</dbReference>